<evidence type="ECO:0000256" key="1">
    <source>
        <dbReference type="SAM" id="MobiDB-lite"/>
    </source>
</evidence>
<dbReference type="Proteomes" id="UP000011991">
    <property type="component" value="Unassembled WGS sequence"/>
</dbReference>
<feature type="region of interest" description="Disordered" evidence="1">
    <location>
        <begin position="1"/>
        <end position="20"/>
    </location>
</feature>
<dbReference type="Pfam" id="PF14237">
    <property type="entry name" value="GYF_2"/>
    <property type="match status" value="1"/>
</dbReference>
<dbReference type="Gene3D" id="2.20.110.10">
    <property type="entry name" value="Histone H3 K4-specific methyltransferase SET7/9 N-terminal domain"/>
    <property type="match status" value="1"/>
</dbReference>
<evidence type="ECO:0000313" key="4">
    <source>
        <dbReference type="EMBL" id="EMI21538.1"/>
    </source>
</evidence>
<protein>
    <recommendedName>
        <fullName evidence="3">GYF domain-containing protein</fullName>
    </recommendedName>
</protein>
<dbReference type="AlphaFoldDB" id="M5RQB9"/>
<keyword evidence="2" id="KW-0472">Membrane</keyword>
<keyword evidence="2" id="KW-0812">Transmembrane</keyword>
<sequence length="438" mass="49097">MLADYLPQPSNERRSASRRREVVENEFMSAQWYYQLMGEELGPFTSKQLKEKAAAGEVAPDSLIRKGPDGDWITAIRVKRLFDAPKQSSTSPPPVSQQPNSPVIHGGEGSTSVPDAPAEAQRSSKRANKIRLAAVVCMIALGLTLVAGFGLSIAGSASPDAKKLLGDMTLGEWVEMSGDSQQTFASNYLEKLQANGLLSDEWTTKIGSPNGKQRAEFRLQNYFMIYPVMVFTDPDIASNDAGEIPLADVMIPALQAEGVLKSTSNIPKAKNEIESVGVPPIEFDGVTWEFFTDAPQRSSVWRRSMETREYRCGDRPGMRLLEQYLSVNSTETNFQRRLQMEVLVNDHWRRHGRCEEWMQNDAYGKREVSEFKNGKHHGATTIWYANGQKRIDESFVDGVRQGRSRGWYRNGSPWYDVTYLNGKEMPGGRSWRKDGTPN</sequence>
<feature type="domain" description="GYF" evidence="3">
    <location>
        <begin position="32"/>
        <end position="79"/>
    </location>
</feature>
<dbReference type="InterPro" id="IPR025640">
    <property type="entry name" value="GYF_2"/>
</dbReference>
<accession>M5RQB9</accession>
<feature type="region of interest" description="Disordered" evidence="1">
    <location>
        <begin position="84"/>
        <end position="122"/>
    </location>
</feature>
<proteinExistence type="predicted"/>
<dbReference type="EMBL" id="ANOG01000234">
    <property type="protein sequence ID" value="EMI21538.1"/>
    <property type="molecule type" value="Genomic_DNA"/>
</dbReference>
<evidence type="ECO:0000259" key="3">
    <source>
        <dbReference type="Pfam" id="PF14237"/>
    </source>
</evidence>
<feature type="transmembrane region" description="Helical" evidence="2">
    <location>
        <begin position="132"/>
        <end position="154"/>
    </location>
</feature>
<gene>
    <name evidence="4" type="ORF">RMSM_01538</name>
</gene>
<keyword evidence="2" id="KW-1133">Transmembrane helix</keyword>
<feature type="compositionally biased region" description="Basic and acidic residues" evidence="1">
    <location>
        <begin position="11"/>
        <end position="20"/>
    </location>
</feature>
<reference evidence="4 5" key="1">
    <citation type="journal article" date="2013" name="Mar. Genomics">
        <title>Expression of sulfatases in Rhodopirellula baltica and the diversity of sulfatases in the genus Rhodopirellula.</title>
        <authorList>
            <person name="Wegner C.E."/>
            <person name="Richter-Heitmann T."/>
            <person name="Klindworth A."/>
            <person name="Klockow C."/>
            <person name="Richter M."/>
            <person name="Achstetter T."/>
            <person name="Glockner F.O."/>
            <person name="Harder J."/>
        </authorList>
    </citation>
    <scope>NUCLEOTIDE SEQUENCE [LARGE SCALE GENOMIC DNA]</scope>
    <source>
        <strain evidence="4 5">SM1</strain>
    </source>
</reference>
<organism evidence="4 5">
    <name type="scientific">Rhodopirellula maiorica SM1</name>
    <dbReference type="NCBI Taxonomy" id="1265738"/>
    <lineage>
        <taxon>Bacteria</taxon>
        <taxon>Pseudomonadati</taxon>
        <taxon>Planctomycetota</taxon>
        <taxon>Planctomycetia</taxon>
        <taxon>Pirellulales</taxon>
        <taxon>Pirellulaceae</taxon>
        <taxon>Novipirellula</taxon>
    </lineage>
</organism>
<name>M5RQB9_9BACT</name>
<dbReference type="PATRIC" id="fig|1265738.3.peg.1527"/>
<comment type="caution">
    <text evidence="4">The sequence shown here is derived from an EMBL/GenBank/DDBJ whole genome shotgun (WGS) entry which is preliminary data.</text>
</comment>
<evidence type="ECO:0000256" key="2">
    <source>
        <dbReference type="SAM" id="Phobius"/>
    </source>
</evidence>
<dbReference type="SUPFAM" id="SSF82185">
    <property type="entry name" value="Histone H3 K4-specific methyltransferase SET7/9 N-terminal domain"/>
    <property type="match status" value="1"/>
</dbReference>
<evidence type="ECO:0000313" key="5">
    <source>
        <dbReference type="Proteomes" id="UP000011991"/>
    </source>
</evidence>
<keyword evidence="5" id="KW-1185">Reference proteome</keyword>